<accession>A0ABM9HVX3</accession>
<dbReference type="EMBL" id="OX458333">
    <property type="protein sequence ID" value="CAI8721991.1"/>
    <property type="molecule type" value="Genomic_DNA"/>
</dbReference>
<protein>
    <recommendedName>
        <fullName evidence="3">Integron gene cassette protein</fullName>
    </recommendedName>
</protein>
<keyword evidence="2" id="KW-1185">Reference proteome</keyword>
<name>A0ABM9HVX3_9GAMM</name>
<dbReference type="Proteomes" id="UP001162030">
    <property type="component" value="Chromosome"/>
</dbReference>
<sequence>MDDSQYVECGIHGRRVATYVCQHIVQTLRDGQPRGFWSAEAEAGELYPDSWCSECEAMLQEAGEWNDETEAKAGVTLICSACYE</sequence>
<evidence type="ECO:0000313" key="2">
    <source>
        <dbReference type="Proteomes" id="UP001162030"/>
    </source>
</evidence>
<organism evidence="1 2">
    <name type="scientific">Methylocaldum szegediense</name>
    <dbReference type="NCBI Taxonomy" id="73780"/>
    <lineage>
        <taxon>Bacteria</taxon>
        <taxon>Pseudomonadati</taxon>
        <taxon>Pseudomonadota</taxon>
        <taxon>Gammaproteobacteria</taxon>
        <taxon>Methylococcales</taxon>
        <taxon>Methylococcaceae</taxon>
        <taxon>Methylocaldum</taxon>
    </lineage>
</organism>
<gene>
    <name evidence="1" type="ORF">MSZNOR_0110</name>
</gene>
<evidence type="ECO:0000313" key="1">
    <source>
        <dbReference type="EMBL" id="CAI8721991.1"/>
    </source>
</evidence>
<evidence type="ECO:0008006" key="3">
    <source>
        <dbReference type="Google" id="ProtNLM"/>
    </source>
</evidence>
<proteinExistence type="predicted"/>
<reference evidence="1 2" key="1">
    <citation type="submission" date="2023-03" db="EMBL/GenBank/DDBJ databases">
        <authorList>
            <person name="Pearce D."/>
        </authorList>
    </citation>
    <scope>NUCLEOTIDE SEQUENCE [LARGE SCALE GENOMIC DNA]</scope>
    <source>
        <strain evidence="1">Msz</strain>
    </source>
</reference>